<accession>A0A7S0GIA5</accession>
<proteinExistence type="predicted"/>
<dbReference type="AlphaFoldDB" id="A0A7S0GIA5"/>
<sequence length="118" mass="13030">MTVLNVPISHSVVQTNHLNMWKRKAKGIDLLKHRLKSKTYRSTDLGRKLLGSAISIMPQASHDVLQSVTPLVIGAFCADNNIPVKFDSIVSLTPTPKTYRNIIANMATSVLQSHRVPS</sequence>
<organism evidence="1">
    <name type="scientific">Proboscia inermis</name>
    <dbReference type="NCBI Taxonomy" id="420281"/>
    <lineage>
        <taxon>Eukaryota</taxon>
        <taxon>Sar</taxon>
        <taxon>Stramenopiles</taxon>
        <taxon>Ochrophyta</taxon>
        <taxon>Bacillariophyta</taxon>
        <taxon>Coscinodiscophyceae</taxon>
        <taxon>Rhizosoleniophycidae</taxon>
        <taxon>Rhizosoleniales</taxon>
        <taxon>Rhizosoleniaceae</taxon>
        <taxon>Proboscia</taxon>
    </lineage>
</organism>
<reference evidence="1" key="1">
    <citation type="submission" date="2021-01" db="EMBL/GenBank/DDBJ databases">
        <authorList>
            <person name="Corre E."/>
            <person name="Pelletier E."/>
            <person name="Niang G."/>
            <person name="Scheremetjew M."/>
            <person name="Finn R."/>
            <person name="Kale V."/>
            <person name="Holt S."/>
            <person name="Cochrane G."/>
            <person name="Meng A."/>
            <person name="Brown T."/>
            <person name="Cohen L."/>
        </authorList>
    </citation>
    <scope>NUCLEOTIDE SEQUENCE</scope>
    <source>
        <strain evidence="1">CCAP1064/1</strain>
    </source>
</reference>
<dbReference type="EMBL" id="HBEL01038101">
    <property type="protein sequence ID" value="CAD8421597.1"/>
    <property type="molecule type" value="Transcribed_RNA"/>
</dbReference>
<name>A0A7S0GIA5_9STRA</name>
<gene>
    <name evidence="1" type="ORF">PINE0816_LOCUS17751</name>
</gene>
<protein>
    <submittedName>
        <fullName evidence="1">Uncharacterized protein</fullName>
    </submittedName>
</protein>
<evidence type="ECO:0000313" key="1">
    <source>
        <dbReference type="EMBL" id="CAD8421597.1"/>
    </source>
</evidence>